<dbReference type="PROSITE" id="PS51391">
    <property type="entry name" value="CID"/>
    <property type="match status" value="1"/>
</dbReference>
<feature type="compositionally biased region" description="Gly residues" evidence="1">
    <location>
        <begin position="509"/>
        <end position="518"/>
    </location>
</feature>
<name>A0A6A6GYK6_VIRVR</name>
<dbReference type="Pfam" id="PF04818">
    <property type="entry name" value="CID"/>
    <property type="match status" value="1"/>
</dbReference>
<reference evidence="3" key="1">
    <citation type="journal article" date="2020" name="Stud. Mycol.">
        <title>101 Dothideomycetes genomes: a test case for predicting lifestyles and emergence of pathogens.</title>
        <authorList>
            <person name="Haridas S."/>
            <person name="Albert R."/>
            <person name="Binder M."/>
            <person name="Bloem J."/>
            <person name="Labutti K."/>
            <person name="Salamov A."/>
            <person name="Andreopoulos B."/>
            <person name="Baker S."/>
            <person name="Barry K."/>
            <person name="Bills G."/>
            <person name="Bluhm B."/>
            <person name="Cannon C."/>
            <person name="Castanera R."/>
            <person name="Culley D."/>
            <person name="Daum C."/>
            <person name="Ezra D."/>
            <person name="Gonzalez J."/>
            <person name="Henrissat B."/>
            <person name="Kuo A."/>
            <person name="Liang C."/>
            <person name="Lipzen A."/>
            <person name="Lutzoni F."/>
            <person name="Magnuson J."/>
            <person name="Mondo S."/>
            <person name="Nolan M."/>
            <person name="Ohm R."/>
            <person name="Pangilinan J."/>
            <person name="Park H.-J."/>
            <person name="Ramirez L."/>
            <person name="Alfaro M."/>
            <person name="Sun H."/>
            <person name="Tritt A."/>
            <person name="Yoshinaga Y."/>
            <person name="Zwiers L.-H."/>
            <person name="Turgeon B."/>
            <person name="Goodwin S."/>
            <person name="Spatafora J."/>
            <person name="Crous P."/>
            <person name="Grigoriev I."/>
        </authorList>
    </citation>
    <scope>NUCLEOTIDE SEQUENCE</scope>
    <source>
        <strain evidence="3">Tuck. ex Michener</strain>
    </source>
</reference>
<feature type="compositionally biased region" description="Low complexity" evidence="1">
    <location>
        <begin position="398"/>
        <end position="409"/>
    </location>
</feature>
<dbReference type="PANTHER" id="PTHR12323:SF0">
    <property type="entry name" value="CALCIUM HOMEOSTASIS ENDOPLASMIC RETICULUM PROTEIN"/>
    <property type="match status" value="1"/>
</dbReference>
<evidence type="ECO:0000259" key="2">
    <source>
        <dbReference type="PROSITE" id="PS51391"/>
    </source>
</evidence>
<keyword evidence="4" id="KW-1185">Reference proteome</keyword>
<dbReference type="InterPro" id="IPR008942">
    <property type="entry name" value="ENTH_VHS"/>
</dbReference>
<feature type="region of interest" description="Disordered" evidence="1">
    <location>
        <begin position="324"/>
        <end position="528"/>
    </location>
</feature>
<feature type="compositionally biased region" description="Pro residues" evidence="1">
    <location>
        <begin position="474"/>
        <end position="492"/>
    </location>
</feature>
<dbReference type="Gene3D" id="1.25.40.90">
    <property type="match status" value="1"/>
</dbReference>
<feature type="compositionally biased region" description="Basic and acidic residues" evidence="1">
    <location>
        <begin position="334"/>
        <end position="353"/>
    </location>
</feature>
<dbReference type="Proteomes" id="UP000800092">
    <property type="component" value="Unassembled WGS sequence"/>
</dbReference>
<accession>A0A6A6GYK6</accession>
<proteinExistence type="predicted"/>
<dbReference type="AlphaFoldDB" id="A0A6A6GYK6"/>
<protein>
    <recommendedName>
        <fullName evidence="2">CID domain-containing protein</fullName>
    </recommendedName>
</protein>
<feature type="domain" description="CID" evidence="2">
    <location>
        <begin position="20"/>
        <end position="185"/>
    </location>
</feature>
<feature type="compositionally biased region" description="Low complexity" evidence="1">
    <location>
        <begin position="371"/>
        <end position="382"/>
    </location>
</feature>
<gene>
    <name evidence="3" type="ORF">EV356DRAFT_579641</name>
</gene>
<organism evidence="3 4">
    <name type="scientific">Viridothelium virens</name>
    <name type="common">Speckled blister lichen</name>
    <name type="synonym">Trypethelium virens</name>
    <dbReference type="NCBI Taxonomy" id="1048519"/>
    <lineage>
        <taxon>Eukaryota</taxon>
        <taxon>Fungi</taxon>
        <taxon>Dikarya</taxon>
        <taxon>Ascomycota</taxon>
        <taxon>Pezizomycotina</taxon>
        <taxon>Dothideomycetes</taxon>
        <taxon>Dothideomycetes incertae sedis</taxon>
        <taxon>Trypetheliales</taxon>
        <taxon>Trypetheliaceae</taxon>
        <taxon>Viridothelium</taxon>
    </lineage>
</organism>
<dbReference type="InterPro" id="IPR006569">
    <property type="entry name" value="CID_dom"/>
</dbReference>
<evidence type="ECO:0000313" key="3">
    <source>
        <dbReference type="EMBL" id="KAF2230894.1"/>
    </source>
</evidence>
<sequence length="528" mass="58887">MSVKKAAFSAAFLRADPTPVAKDSLASFHDALDEVISKGTNTSIQKCKLWLVENAVPSEDRLVALRKYLTSLSLTVTSPEPGKKDQKSAKTQTSPRKKRLHLLYLVNDLLHHMKCHAHQDDNYVMLIVIMKHQLPELMRDAASFDASKNKKLHQKLHDLITIWEENQHYRKEFCNTLRGIAESAGKVSGDAQAHGEETANTINTTSQTATKNVPLALPSTHGDRTAHWSDLPAGCMMRHVAPNSARLIRLREMRQLELNSRSAEPAMVEAAKTSLAESGQTRNPYSHYEDRIIADINVIGQSPHLKDSSEPRVGNISHVWTPKFAGNTKRRQRDRQYNYDDIRGRITARDPNRGNRSPSRSVGPSKRRRLSSYSGDSYSRSRSVSRNRRYHDDRDSSYSRSRPSSGHGSYHSDRRSSYGRSQTRSRSPAPRRGSRDDQTTSNPDPRNLFQYFNLGDPQLGRGSSPAGPPVGVAIPPPPPGWTLPWPPPPPPQITFNYPGGPGDPNALGRGWGMGGQGRGRWARGGWRG</sequence>
<dbReference type="PANTHER" id="PTHR12323">
    <property type="entry name" value="SR-RELATED CTD ASSOCIATED FACTOR 6"/>
    <property type="match status" value="1"/>
</dbReference>
<evidence type="ECO:0000256" key="1">
    <source>
        <dbReference type="SAM" id="MobiDB-lite"/>
    </source>
</evidence>
<dbReference type="OrthoDB" id="21470at2759"/>
<dbReference type="GO" id="GO:0006874">
    <property type="term" value="P:intracellular calcium ion homeostasis"/>
    <property type="evidence" value="ECO:0007669"/>
    <property type="project" value="TreeGrafter"/>
</dbReference>
<evidence type="ECO:0000313" key="4">
    <source>
        <dbReference type="Proteomes" id="UP000800092"/>
    </source>
</evidence>
<dbReference type="EMBL" id="ML991834">
    <property type="protein sequence ID" value="KAF2230894.1"/>
    <property type="molecule type" value="Genomic_DNA"/>
</dbReference>
<dbReference type="GO" id="GO:0048471">
    <property type="term" value="C:perinuclear region of cytoplasm"/>
    <property type="evidence" value="ECO:0007669"/>
    <property type="project" value="TreeGrafter"/>
</dbReference>